<comment type="caution">
    <text evidence="2">The sequence shown here is derived from an EMBL/GenBank/DDBJ whole genome shotgun (WGS) entry which is preliminary data.</text>
</comment>
<dbReference type="EMBL" id="JACVVK020000297">
    <property type="protein sequence ID" value="KAK7479683.1"/>
    <property type="molecule type" value="Genomic_DNA"/>
</dbReference>
<gene>
    <name evidence="2" type="ORF">BaRGS_00029059</name>
</gene>
<reference evidence="2 3" key="1">
    <citation type="journal article" date="2023" name="Sci. Data">
        <title>Genome assembly of the Korean intertidal mud-creeper Batillaria attramentaria.</title>
        <authorList>
            <person name="Patra A.K."/>
            <person name="Ho P.T."/>
            <person name="Jun S."/>
            <person name="Lee S.J."/>
            <person name="Kim Y."/>
            <person name="Won Y.J."/>
        </authorList>
    </citation>
    <scope>NUCLEOTIDE SEQUENCE [LARGE SCALE GENOMIC DNA]</scope>
    <source>
        <strain evidence="2">Wonlab-2016</strain>
    </source>
</reference>
<name>A0ABD0JYS1_9CAEN</name>
<accession>A0ABD0JYS1</accession>
<sequence length="74" mass="8553">AESQPPKSHKRDDNANFSYDRYKWTMTGTPTAVHQTSHRICDRHQQITPHRLRHQTAADGRSMPQCHGYPNSPD</sequence>
<feature type="non-terminal residue" evidence="2">
    <location>
        <position position="1"/>
    </location>
</feature>
<evidence type="ECO:0000313" key="3">
    <source>
        <dbReference type="Proteomes" id="UP001519460"/>
    </source>
</evidence>
<evidence type="ECO:0000256" key="1">
    <source>
        <dbReference type="SAM" id="MobiDB-lite"/>
    </source>
</evidence>
<dbReference type="Proteomes" id="UP001519460">
    <property type="component" value="Unassembled WGS sequence"/>
</dbReference>
<keyword evidence="3" id="KW-1185">Reference proteome</keyword>
<protein>
    <submittedName>
        <fullName evidence="2">Uncharacterized protein</fullName>
    </submittedName>
</protein>
<feature type="region of interest" description="Disordered" evidence="1">
    <location>
        <begin position="50"/>
        <end position="74"/>
    </location>
</feature>
<dbReference type="AlphaFoldDB" id="A0ABD0JYS1"/>
<evidence type="ECO:0000313" key="2">
    <source>
        <dbReference type="EMBL" id="KAK7479683.1"/>
    </source>
</evidence>
<proteinExistence type="predicted"/>
<feature type="non-terminal residue" evidence="2">
    <location>
        <position position="74"/>
    </location>
</feature>
<organism evidence="2 3">
    <name type="scientific">Batillaria attramentaria</name>
    <dbReference type="NCBI Taxonomy" id="370345"/>
    <lineage>
        <taxon>Eukaryota</taxon>
        <taxon>Metazoa</taxon>
        <taxon>Spiralia</taxon>
        <taxon>Lophotrochozoa</taxon>
        <taxon>Mollusca</taxon>
        <taxon>Gastropoda</taxon>
        <taxon>Caenogastropoda</taxon>
        <taxon>Sorbeoconcha</taxon>
        <taxon>Cerithioidea</taxon>
        <taxon>Batillariidae</taxon>
        <taxon>Batillaria</taxon>
    </lineage>
</organism>